<name>A0A1A7BKD9_9SPHN</name>
<accession>A0A1A7BKD9</accession>
<sequence>MIVAHTGTGFFDRKGNFFKTARDATVSDLAGLLGQIGEGESLAPGIAYMLLERRAEIERLFAEHDRMLEEEAAVKAAREAAALDNDNVAKLPSRPVG</sequence>
<dbReference type="Proteomes" id="UP000092484">
    <property type="component" value="Unassembled WGS sequence"/>
</dbReference>
<reference evidence="1 2" key="1">
    <citation type="submission" date="2016-06" db="EMBL/GenBank/DDBJ databases">
        <title>Genome sequence of Porphyrobacter dokdonensis DSW-74.</title>
        <authorList>
            <person name="Kim J.F."/>
            <person name="Song J.Y."/>
        </authorList>
    </citation>
    <scope>NUCLEOTIDE SEQUENCE [LARGE SCALE GENOMIC DNA]</scope>
    <source>
        <strain evidence="1 2">DSW-74</strain>
    </source>
</reference>
<evidence type="ECO:0000313" key="1">
    <source>
        <dbReference type="EMBL" id="OBV12191.1"/>
    </source>
</evidence>
<protein>
    <submittedName>
        <fullName evidence="1">Uncharacterized protein</fullName>
    </submittedName>
</protein>
<dbReference type="AlphaFoldDB" id="A0A1A7BKD9"/>
<dbReference type="PATRIC" id="fig|1300349.4.peg.318"/>
<proteinExistence type="predicted"/>
<organism evidence="1 2">
    <name type="scientific">Erythrobacter dokdonensis DSW-74</name>
    <dbReference type="NCBI Taxonomy" id="1300349"/>
    <lineage>
        <taxon>Bacteria</taxon>
        <taxon>Pseudomonadati</taxon>
        <taxon>Pseudomonadota</taxon>
        <taxon>Alphaproteobacteria</taxon>
        <taxon>Sphingomonadales</taxon>
        <taxon>Erythrobacteraceae</taxon>
        <taxon>Erythrobacter/Porphyrobacter group</taxon>
        <taxon>Erythrobacter</taxon>
    </lineage>
</organism>
<dbReference type="EMBL" id="LZYB01000001">
    <property type="protein sequence ID" value="OBV12191.1"/>
    <property type="molecule type" value="Genomic_DNA"/>
</dbReference>
<gene>
    <name evidence="1" type="ORF">I603_0322</name>
</gene>
<comment type="caution">
    <text evidence="1">The sequence shown here is derived from an EMBL/GenBank/DDBJ whole genome shotgun (WGS) entry which is preliminary data.</text>
</comment>
<evidence type="ECO:0000313" key="2">
    <source>
        <dbReference type="Proteomes" id="UP000092484"/>
    </source>
</evidence>
<keyword evidence="2" id="KW-1185">Reference proteome</keyword>